<evidence type="ECO:0000313" key="1">
    <source>
        <dbReference type="EMBL" id="KAJ8650686.1"/>
    </source>
</evidence>
<dbReference type="Proteomes" id="UP001234297">
    <property type="component" value="Chromosome 1"/>
</dbReference>
<proteinExistence type="predicted"/>
<evidence type="ECO:0000313" key="2">
    <source>
        <dbReference type="Proteomes" id="UP001234297"/>
    </source>
</evidence>
<accession>A0ACC2MYC3</accession>
<organism evidence="1 2">
    <name type="scientific">Persea americana</name>
    <name type="common">Avocado</name>
    <dbReference type="NCBI Taxonomy" id="3435"/>
    <lineage>
        <taxon>Eukaryota</taxon>
        <taxon>Viridiplantae</taxon>
        <taxon>Streptophyta</taxon>
        <taxon>Embryophyta</taxon>
        <taxon>Tracheophyta</taxon>
        <taxon>Spermatophyta</taxon>
        <taxon>Magnoliopsida</taxon>
        <taxon>Magnoliidae</taxon>
        <taxon>Laurales</taxon>
        <taxon>Lauraceae</taxon>
        <taxon>Persea</taxon>
    </lineage>
</organism>
<keyword evidence="2" id="KW-1185">Reference proteome</keyword>
<protein>
    <submittedName>
        <fullName evidence="1">Uncharacterized protein</fullName>
    </submittedName>
</protein>
<dbReference type="EMBL" id="CM056809">
    <property type="protein sequence ID" value="KAJ8650686.1"/>
    <property type="molecule type" value="Genomic_DNA"/>
</dbReference>
<name>A0ACC2MYC3_PERAE</name>
<reference evidence="1 2" key="1">
    <citation type="journal article" date="2022" name="Hortic Res">
        <title>A haplotype resolved chromosomal level avocado genome allows analysis of novel avocado genes.</title>
        <authorList>
            <person name="Nath O."/>
            <person name="Fletcher S.J."/>
            <person name="Hayward A."/>
            <person name="Shaw L.M."/>
            <person name="Masouleh A.K."/>
            <person name="Furtado A."/>
            <person name="Henry R.J."/>
            <person name="Mitter N."/>
        </authorList>
    </citation>
    <scope>NUCLEOTIDE SEQUENCE [LARGE SCALE GENOMIC DNA]</scope>
    <source>
        <strain evidence="2">cv. Hass</strain>
    </source>
</reference>
<sequence length="185" mass="21015">MYQLYSNSTAASIGRNQIPSKRVKEKQSSSPGTLRLVVILPEEDSDAQLQPIFNDMEKPKADVGSLESSLLQIVEEHNQSYIRIRDQSENAKKDALRTAVRVSDLLVDTVNSGVEESFINEKRIELEIRTLASIIMRYTKQTNQWLAASHSLNSALKEIGDFENWMKTMEYDCKSINAALRNIHQ</sequence>
<gene>
    <name evidence="1" type="ORF">MRB53_003709</name>
</gene>
<comment type="caution">
    <text evidence="1">The sequence shown here is derived from an EMBL/GenBank/DDBJ whole genome shotgun (WGS) entry which is preliminary data.</text>
</comment>